<dbReference type="AlphaFoldDB" id="A0AAV9DFQ1"/>
<dbReference type="GO" id="GO:0003677">
    <property type="term" value="F:DNA binding"/>
    <property type="evidence" value="ECO:0007669"/>
    <property type="project" value="UniProtKB-UniRule"/>
</dbReference>
<dbReference type="SUPFAM" id="SSF46689">
    <property type="entry name" value="Homeodomain-like"/>
    <property type="match status" value="1"/>
</dbReference>
<dbReference type="PANTHER" id="PTHR46777">
    <property type="entry name" value="WUSCHEL-RELATED HOMEOBOX 13"/>
    <property type="match status" value="1"/>
</dbReference>
<evidence type="ECO:0000259" key="5">
    <source>
        <dbReference type="PROSITE" id="PS50071"/>
    </source>
</evidence>
<evidence type="ECO:0000313" key="7">
    <source>
        <dbReference type="Proteomes" id="UP001180020"/>
    </source>
</evidence>
<proteinExistence type="predicted"/>
<evidence type="ECO:0000313" key="6">
    <source>
        <dbReference type="EMBL" id="KAK1299855.1"/>
    </source>
</evidence>
<protein>
    <submittedName>
        <fullName evidence="6">WUSCHEL-related homeobox 8</fullName>
    </submittedName>
</protein>
<dbReference type="CDD" id="cd00086">
    <property type="entry name" value="homeodomain"/>
    <property type="match status" value="1"/>
</dbReference>
<dbReference type="SMART" id="SM00389">
    <property type="entry name" value="HOX"/>
    <property type="match status" value="1"/>
</dbReference>
<gene>
    <name evidence="6" type="primary">WOX8</name>
    <name evidence="6" type="ORF">QJS10_CPB13g01221</name>
</gene>
<dbReference type="PANTHER" id="PTHR46777:SF5">
    <property type="entry name" value="WUSCHEL-RELATED HOMEOBOX 13"/>
    <property type="match status" value="1"/>
</dbReference>
<dbReference type="InterPro" id="IPR001356">
    <property type="entry name" value="HD"/>
</dbReference>
<keyword evidence="7" id="KW-1185">Reference proteome</keyword>
<dbReference type="Proteomes" id="UP001180020">
    <property type="component" value="Unassembled WGS sequence"/>
</dbReference>
<reference evidence="6" key="1">
    <citation type="journal article" date="2023" name="Nat. Commun.">
        <title>Diploid and tetraploid genomes of Acorus and the evolution of monocots.</title>
        <authorList>
            <person name="Ma L."/>
            <person name="Liu K.W."/>
            <person name="Li Z."/>
            <person name="Hsiao Y.Y."/>
            <person name="Qi Y."/>
            <person name="Fu T."/>
            <person name="Tang G.D."/>
            <person name="Zhang D."/>
            <person name="Sun W.H."/>
            <person name="Liu D.K."/>
            <person name="Li Y."/>
            <person name="Chen G.Z."/>
            <person name="Liu X.D."/>
            <person name="Liao X.Y."/>
            <person name="Jiang Y.T."/>
            <person name="Yu X."/>
            <person name="Hao Y."/>
            <person name="Huang J."/>
            <person name="Zhao X.W."/>
            <person name="Ke S."/>
            <person name="Chen Y.Y."/>
            <person name="Wu W.L."/>
            <person name="Hsu J.L."/>
            <person name="Lin Y.F."/>
            <person name="Huang M.D."/>
            <person name="Li C.Y."/>
            <person name="Huang L."/>
            <person name="Wang Z.W."/>
            <person name="Zhao X."/>
            <person name="Zhong W.Y."/>
            <person name="Peng D.H."/>
            <person name="Ahmad S."/>
            <person name="Lan S."/>
            <person name="Zhang J.S."/>
            <person name="Tsai W.C."/>
            <person name="Van de Peer Y."/>
            <person name="Liu Z.J."/>
        </authorList>
    </citation>
    <scope>NUCLEOTIDE SEQUENCE</scope>
    <source>
        <strain evidence="6">CP</strain>
    </source>
</reference>
<accession>A0AAV9DFQ1</accession>
<evidence type="ECO:0000256" key="4">
    <source>
        <dbReference type="SAM" id="MobiDB-lite"/>
    </source>
</evidence>
<evidence type="ECO:0000256" key="2">
    <source>
        <dbReference type="PROSITE-ProRule" id="PRU00108"/>
    </source>
</evidence>
<keyword evidence="2 3" id="KW-0371">Homeobox</keyword>
<keyword evidence="2 3" id="KW-0539">Nucleus</keyword>
<dbReference type="GO" id="GO:0005634">
    <property type="term" value="C:nucleus"/>
    <property type="evidence" value="ECO:0007669"/>
    <property type="project" value="UniProtKB-SubCell"/>
</dbReference>
<dbReference type="Gene3D" id="1.10.10.60">
    <property type="entry name" value="Homeodomain-like"/>
    <property type="match status" value="1"/>
</dbReference>
<reference evidence="6" key="2">
    <citation type="submission" date="2023-06" db="EMBL/GenBank/DDBJ databases">
        <authorList>
            <person name="Ma L."/>
            <person name="Liu K.-W."/>
            <person name="Li Z."/>
            <person name="Hsiao Y.-Y."/>
            <person name="Qi Y."/>
            <person name="Fu T."/>
            <person name="Tang G."/>
            <person name="Zhang D."/>
            <person name="Sun W.-H."/>
            <person name="Liu D.-K."/>
            <person name="Li Y."/>
            <person name="Chen G.-Z."/>
            <person name="Liu X.-D."/>
            <person name="Liao X.-Y."/>
            <person name="Jiang Y.-T."/>
            <person name="Yu X."/>
            <person name="Hao Y."/>
            <person name="Huang J."/>
            <person name="Zhao X.-W."/>
            <person name="Ke S."/>
            <person name="Chen Y.-Y."/>
            <person name="Wu W.-L."/>
            <person name="Hsu J.-L."/>
            <person name="Lin Y.-F."/>
            <person name="Huang M.-D."/>
            <person name="Li C.-Y."/>
            <person name="Huang L."/>
            <person name="Wang Z.-W."/>
            <person name="Zhao X."/>
            <person name="Zhong W.-Y."/>
            <person name="Peng D.-H."/>
            <person name="Ahmad S."/>
            <person name="Lan S."/>
            <person name="Zhang J.-S."/>
            <person name="Tsai W.-C."/>
            <person name="Van De Peer Y."/>
            <person name="Liu Z.-J."/>
        </authorList>
    </citation>
    <scope>NUCLEOTIDE SEQUENCE</scope>
    <source>
        <strain evidence="6">CP</strain>
        <tissue evidence="6">Leaves</tissue>
    </source>
</reference>
<dbReference type="InterPro" id="IPR044559">
    <property type="entry name" value="WOX13-like"/>
</dbReference>
<feature type="domain" description="Homeobox" evidence="5">
    <location>
        <begin position="82"/>
        <end position="147"/>
    </location>
</feature>
<feature type="region of interest" description="Disordered" evidence="4">
    <location>
        <begin position="143"/>
        <end position="175"/>
    </location>
</feature>
<dbReference type="Pfam" id="PF00046">
    <property type="entry name" value="Homeodomain"/>
    <property type="match status" value="1"/>
</dbReference>
<dbReference type="PROSITE" id="PS50071">
    <property type="entry name" value="HOMEOBOX_2"/>
    <property type="match status" value="1"/>
</dbReference>
<feature type="DNA-binding region" description="Homeobox" evidence="2">
    <location>
        <begin position="84"/>
        <end position="148"/>
    </location>
</feature>
<sequence length="175" mass="19992">MVWLEIDEREKSSNNGFGGSVVNGGLVYPVMTEQQIEILRHQIVAYTIICDQLVDMYKSFVAQQDFLGLEHCDPLMASRAHNISSRQRWAPTHAQLQILENLFVQGSGMPTKQKIKEITNELAQHGLVIESNVYNWFQNRRARSKKKKRSASQQSNPESEAYTLKEKKGQVVLSE</sequence>
<dbReference type="InterPro" id="IPR009057">
    <property type="entry name" value="Homeodomain-like_sf"/>
</dbReference>
<organism evidence="6 7">
    <name type="scientific">Acorus calamus</name>
    <name type="common">Sweet flag</name>
    <dbReference type="NCBI Taxonomy" id="4465"/>
    <lineage>
        <taxon>Eukaryota</taxon>
        <taxon>Viridiplantae</taxon>
        <taxon>Streptophyta</taxon>
        <taxon>Embryophyta</taxon>
        <taxon>Tracheophyta</taxon>
        <taxon>Spermatophyta</taxon>
        <taxon>Magnoliopsida</taxon>
        <taxon>Liliopsida</taxon>
        <taxon>Acoraceae</taxon>
        <taxon>Acorus</taxon>
    </lineage>
</organism>
<comment type="caution">
    <text evidence="6">The sequence shown here is derived from an EMBL/GenBank/DDBJ whole genome shotgun (WGS) entry which is preliminary data.</text>
</comment>
<dbReference type="EMBL" id="JAUJYO010000013">
    <property type="protein sequence ID" value="KAK1299855.1"/>
    <property type="molecule type" value="Genomic_DNA"/>
</dbReference>
<dbReference type="GO" id="GO:0003700">
    <property type="term" value="F:DNA-binding transcription factor activity"/>
    <property type="evidence" value="ECO:0007669"/>
    <property type="project" value="InterPro"/>
</dbReference>
<comment type="subcellular location">
    <subcellularLocation>
        <location evidence="1 2 3">Nucleus</location>
    </subcellularLocation>
</comment>
<evidence type="ECO:0000256" key="3">
    <source>
        <dbReference type="RuleBase" id="RU000682"/>
    </source>
</evidence>
<name>A0AAV9DFQ1_ACOCL</name>
<keyword evidence="2 3" id="KW-0238">DNA-binding</keyword>
<evidence type="ECO:0000256" key="1">
    <source>
        <dbReference type="ARBA" id="ARBA00004123"/>
    </source>
</evidence>